<name>A0A9P0FNN0_BRAAE</name>
<evidence type="ECO:0000256" key="1">
    <source>
        <dbReference type="SAM" id="MobiDB-lite"/>
    </source>
</evidence>
<evidence type="ECO:0000313" key="2">
    <source>
        <dbReference type="EMBL" id="CAH0562947.1"/>
    </source>
</evidence>
<reference evidence="2" key="1">
    <citation type="submission" date="2021-12" db="EMBL/GenBank/DDBJ databases">
        <authorList>
            <person name="King R."/>
        </authorList>
    </citation>
    <scope>NUCLEOTIDE SEQUENCE</scope>
</reference>
<keyword evidence="3" id="KW-1185">Reference proteome</keyword>
<feature type="region of interest" description="Disordered" evidence="1">
    <location>
        <begin position="55"/>
        <end position="75"/>
    </location>
</feature>
<dbReference type="AlphaFoldDB" id="A0A9P0FNN0"/>
<organism evidence="2 3">
    <name type="scientific">Brassicogethes aeneus</name>
    <name type="common">Rape pollen beetle</name>
    <name type="synonym">Meligethes aeneus</name>
    <dbReference type="NCBI Taxonomy" id="1431903"/>
    <lineage>
        <taxon>Eukaryota</taxon>
        <taxon>Metazoa</taxon>
        <taxon>Ecdysozoa</taxon>
        <taxon>Arthropoda</taxon>
        <taxon>Hexapoda</taxon>
        <taxon>Insecta</taxon>
        <taxon>Pterygota</taxon>
        <taxon>Neoptera</taxon>
        <taxon>Endopterygota</taxon>
        <taxon>Coleoptera</taxon>
        <taxon>Polyphaga</taxon>
        <taxon>Cucujiformia</taxon>
        <taxon>Nitidulidae</taxon>
        <taxon>Meligethinae</taxon>
        <taxon>Brassicogethes</taxon>
    </lineage>
</organism>
<protein>
    <submittedName>
        <fullName evidence="2">Uncharacterized protein</fullName>
    </submittedName>
</protein>
<evidence type="ECO:0000313" key="3">
    <source>
        <dbReference type="Proteomes" id="UP001154078"/>
    </source>
</evidence>
<dbReference type="Proteomes" id="UP001154078">
    <property type="component" value="Chromosome 8"/>
</dbReference>
<dbReference type="EMBL" id="OV121139">
    <property type="protein sequence ID" value="CAH0562947.1"/>
    <property type="molecule type" value="Genomic_DNA"/>
</dbReference>
<feature type="compositionally biased region" description="Polar residues" evidence="1">
    <location>
        <begin position="55"/>
        <end position="68"/>
    </location>
</feature>
<dbReference type="OrthoDB" id="7554309at2759"/>
<sequence length="500" mass="56954">MDSFIEYYRQLGTANSTVTHATSINHGPGASGLRINALTVREEVRRLFPSISRQSSQVANLNSPQSSTRKGKQRKRDFKEAFLEFKRDVILLKSTRTTTSYNSQQKATAFQDEWLRNSRIFEGPDNEKSLRYSTELLEKKDYFEVGRIISLAIVHAGLGPRINKRLTTCASSTAPTNASERSVQDIALENSFDWSDVQISFLLEPKFADFDLKTLLSTTSGGCSVLNYYHSHGHLEEKHRNRLVDVVIRHIFNVIVKTRLAHQDYNILASKIISLFPSETDSTYYIPAVRKENSSVGKSIPAKGKLVCKARNSVYVSEQCKKGQKRSIENTDDEVSTDADINDDLNEDVIWLQRNNEPWQTINLDFEKLYPEANLNLYLNFEAVFNKILELKRSSLKDDVPLQMLDRIDKLDGQDQIFLPYLIPPTGRKVAKRDHWKCSTLEVLNSIVTLEQHNAKFLKPVSVKLGASADEKRGSQHVSLVLKDRFAAFLPMRKTLTDYL</sequence>
<gene>
    <name evidence="2" type="ORF">MELIAE_LOCUS11954</name>
</gene>
<proteinExistence type="predicted"/>
<accession>A0A9P0FNN0</accession>